<dbReference type="EMBL" id="QKRB01000036">
    <property type="protein sequence ID" value="PZD96734.1"/>
    <property type="molecule type" value="Genomic_DNA"/>
</dbReference>
<evidence type="ECO:0000313" key="2">
    <source>
        <dbReference type="Proteomes" id="UP000249522"/>
    </source>
</evidence>
<name>A0A2W1LQE6_9BACL</name>
<dbReference type="Proteomes" id="UP000249522">
    <property type="component" value="Unassembled WGS sequence"/>
</dbReference>
<dbReference type="OrthoDB" id="1927593at2"/>
<accession>A0A2W1LQE6</accession>
<dbReference type="AlphaFoldDB" id="A0A2W1LQE6"/>
<protein>
    <recommendedName>
        <fullName evidence="3">Gluconate 2-dehydrogenase subunit 3 family protein</fullName>
    </recommendedName>
</protein>
<evidence type="ECO:0008006" key="3">
    <source>
        <dbReference type="Google" id="ProtNLM"/>
    </source>
</evidence>
<gene>
    <name evidence="1" type="ORF">DNH61_05925</name>
</gene>
<organism evidence="1 2">
    <name type="scientific">Paenibacillus sambharensis</name>
    <dbReference type="NCBI Taxonomy" id="1803190"/>
    <lineage>
        <taxon>Bacteria</taxon>
        <taxon>Bacillati</taxon>
        <taxon>Bacillota</taxon>
        <taxon>Bacilli</taxon>
        <taxon>Bacillales</taxon>
        <taxon>Paenibacillaceae</taxon>
        <taxon>Paenibacillus</taxon>
    </lineage>
</organism>
<keyword evidence="2" id="KW-1185">Reference proteome</keyword>
<reference evidence="1 2" key="1">
    <citation type="submission" date="2018-06" db="EMBL/GenBank/DDBJ databases">
        <title>Paenibacillus imtechensis sp. nov.</title>
        <authorList>
            <person name="Pinnaka A.K."/>
            <person name="Singh H."/>
            <person name="Kaur M."/>
        </authorList>
    </citation>
    <scope>NUCLEOTIDE SEQUENCE [LARGE SCALE GENOMIC DNA]</scope>
    <source>
        <strain evidence="1 2">SMB1</strain>
    </source>
</reference>
<sequence>MFGENRSITGSVRSQRGALADSYTRAVFRAAADAILPPVWYCHPLYGWVRIPGAAECTADLYVISNLDFSQYIPIDAERPVLRLSTATALLLDQGTEKLLAVHPALAGQSGLSLQGTGLFSQLSRSGRLAVIELLDRLEVDLGSAPPPFTDNPGLVRTIMNSLNQLTMFGYYSEWLAYGWTRLLPPNDRQLSGWPLSWHLIGYPGPAYGYRGLRGYMLPPQLASAENAYA</sequence>
<evidence type="ECO:0000313" key="1">
    <source>
        <dbReference type="EMBL" id="PZD96734.1"/>
    </source>
</evidence>
<comment type="caution">
    <text evidence="1">The sequence shown here is derived from an EMBL/GenBank/DDBJ whole genome shotgun (WGS) entry which is preliminary data.</text>
</comment>
<dbReference type="RefSeq" id="WP_111145745.1">
    <property type="nucleotide sequence ID" value="NZ_QKRB01000036.1"/>
</dbReference>
<proteinExistence type="predicted"/>